<name>A0A8H7RRE7_9FUNG</name>
<dbReference type="GO" id="GO:0008270">
    <property type="term" value="F:zinc ion binding"/>
    <property type="evidence" value="ECO:0007669"/>
    <property type="project" value="UniProtKB-KW"/>
</dbReference>
<gene>
    <name evidence="3" type="ORF">INT45_001376</name>
</gene>
<evidence type="ECO:0000259" key="2">
    <source>
        <dbReference type="PROSITE" id="PS50966"/>
    </source>
</evidence>
<evidence type="ECO:0000313" key="4">
    <source>
        <dbReference type="Proteomes" id="UP000646827"/>
    </source>
</evidence>
<evidence type="ECO:0000256" key="1">
    <source>
        <dbReference type="PROSITE-ProRule" id="PRU00325"/>
    </source>
</evidence>
<keyword evidence="1" id="KW-0862">Zinc</keyword>
<keyword evidence="1" id="KW-0863">Zinc-finger</keyword>
<accession>A0A8H7RRE7</accession>
<dbReference type="Proteomes" id="UP000646827">
    <property type="component" value="Unassembled WGS sequence"/>
</dbReference>
<evidence type="ECO:0000313" key="3">
    <source>
        <dbReference type="EMBL" id="KAG2216419.1"/>
    </source>
</evidence>
<dbReference type="PROSITE" id="PS50966">
    <property type="entry name" value="ZF_SWIM"/>
    <property type="match status" value="1"/>
</dbReference>
<dbReference type="AlphaFoldDB" id="A0A8H7RRE7"/>
<comment type="caution">
    <text evidence="3">The sequence shown here is derived from an EMBL/GenBank/DDBJ whole genome shotgun (WGS) entry which is preliminary data.</text>
</comment>
<keyword evidence="1" id="KW-0479">Metal-binding</keyword>
<sequence length="251" mass="28943">MALPHVKKRHHHVNTNNYIETWHRQLKEVYLPSLRRQRVDVLVYILWSLVLPDLIQDHLCTVAKFRLRRMNKAERTRLARVNELNEEEEAARIVSQHGNIIKVLSFTDESITYDVLFDVDDDYIISCTCPDNEANDSPCKHMYLVASSLLSLSSSPSSSSSSSQVQQQPPIIQTEEASRVASQALLNLLNEAMKRFIDSFEELKIQVQKIKDIKSVPVHSLNRISTMFQNETNELKSWNSRNGPSNHQPCY</sequence>
<protein>
    <recommendedName>
        <fullName evidence="2">SWIM-type domain-containing protein</fullName>
    </recommendedName>
</protein>
<feature type="domain" description="SWIM-type" evidence="2">
    <location>
        <begin position="113"/>
        <end position="150"/>
    </location>
</feature>
<dbReference type="InterPro" id="IPR007527">
    <property type="entry name" value="Znf_SWIM"/>
</dbReference>
<dbReference type="Pfam" id="PF04434">
    <property type="entry name" value="SWIM"/>
    <property type="match status" value="1"/>
</dbReference>
<proteinExistence type="predicted"/>
<dbReference type="EMBL" id="JAEPRB010000408">
    <property type="protein sequence ID" value="KAG2216419.1"/>
    <property type="molecule type" value="Genomic_DNA"/>
</dbReference>
<organism evidence="3 4">
    <name type="scientific">Circinella minor</name>
    <dbReference type="NCBI Taxonomy" id="1195481"/>
    <lineage>
        <taxon>Eukaryota</taxon>
        <taxon>Fungi</taxon>
        <taxon>Fungi incertae sedis</taxon>
        <taxon>Mucoromycota</taxon>
        <taxon>Mucoromycotina</taxon>
        <taxon>Mucoromycetes</taxon>
        <taxon>Mucorales</taxon>
        <taxon>Lichtheimiaceae</taxon>
        <taxon>Circinella</taxon>
    </lineage>
</organism>
<keyword evidence="4" id="KW-1185">Reference proteome</keyword>
<reference evidence="3 4" key="1">
    <citation type="submission" date="2020-12" db="EMBL/GenBank/DDBJ databases">
        <title>Metabolic potential, ecology and presence of endohyphal bacteria is reflected in genomic diversity of Mucoromycotina.</title>
        <authorList>
            <person name="Muszewska A."/>
            <person name="Okrasinska A."/>
            <person name="Steczkiewicz K."/>
            <person name="Drgas O."/>
            <person name="Orlowska M."/>
            <person name="Perlinska-Lenart U."/>
            <person name="Aleksandrzak-Piekarczyk T."/>
            <person name="Szatraj K."/>
            <person name="Zielenkiewicz U."/>
            <person name="Pilsyk S."/>
            <person name="Malc E."/>
            <person name="Mieczkowski P."/>
            <person name="Kruszewska J.S."/>
            <person name="Biernat P."/>
            <person name="Pawlowska J."/>
        </authorList>
    </citation>
    <scope>NUCLEOTIDE SEQUENCE [LARGE SCALE GENOMIC DNA]</scope>
    <source>
        <strain evidence="3 4">CBS 142.35</strain>
    </source>
</reference>
<dbReference type="OrthoDB" id="2399838at2759"/>